<name>A0A0M8JQK0_9CHLR</name>
<sequence length="361" mass="40397">MSERFKSKLHQITVQYPTDYWNDSCSIEELSYAVENGAVGATTNPTIVLGVLKKEMHLWEDRIRELIAEHPTWDESALTWKLFEEIAVKAAALLRPAYDRYGGKKGRLSIQTNPAAYRNAEAVAQQAVHFDSLAPNMQVKAPVTQAGVRAIEEATYQGVSINATVSFTVPQALAVAEAVERGLNRRTAEGKAVDFMSPVCTIMVGRTDDWMKVVAKRDGIEIDPATLDWAGIACVKKAYGIYQQRGYRTRLLVAAYRHLGHASEFIGGDLVLSIPYEWQVKFNASDIEVRERMSQPVDAKIVAELYEKIPDFRRAYDEDGLSVEEFDTYGATVRTLRGFITSAHDLMAVVRDFMLPNPDVK</sequence>
<dbReference type="PROSITE" id="PS01054">
    <property type="entry name" value="TRANSALDOLASE_1"/>
    <property type="match status" value="1"/>
</dbReference>
<evidence type="ECO:0000256" key="1">
    <source>
        <dbReference type="ARBA" id="ARBA00023270"/>
    </source>
</evidence>
<dbReference type="Proteomes" id="UP000050501">
    <property type="component" value="Unassembled WGS sequence"/>
</dbReference>
<dbReference type="Gene3D" id="3.20.20.70">
    <property type="entry name" value="Aldolase class I"/>
    <property type="match status" value="1"/>
</dbReference>
<dbReference type="InterPro" id="IPR013785">
    <property type="entry name" value="Aldolase_TIM"/>
</dbReference>
<dbReference type="InterPro" id="IPR018225">
    <property type="entry name" value="Transaldolase_AS"/>
</dbReference>
<dbReference type="InterPro" id="IPR001585">
    <property type="entry name" value="TAL/FSA"/>
</dbReference>
<dbReference type="Pfam" id="PF00923">
    <property type="entry name" value="TAL_FSA"/>
    <property type="match status" value="1"/>
</dbReference>
<dbReference type="PATRIC" id="fig|229921.5.peg.1360"/>
<evidence type="ECO:0000313" key="3">
    <source>
        <dbReference type="EMBL" id="KPL81660.1"/>
    </source>
</evidence>
<dbReference type="OrthoDB" id="9809101at2"/>
<dbReference type="RefSeq" id="WP_062419785.1">
    <property type="nucleotide sequence ID" value="NZ_BBXZ01000180.1"/>
</dbReference>
<dbReference type="AlphaFoldDB" id="A0A0M8JQK0"/>
<keyword evidence="1" id="KW-0704">Schiff base</keyword>
<dbReference type="EMBL" id="LGCM01000037">
    <property type="protein sequence ID" value="KPL81660.1"/>
    <property type="molecule type" value="Genomic_DNA"/>
</dbReference>
<dbReference type="SUPFAM" id="SSF51569">
    <property type="entry name" value="Aldolase"/>
    <property type="match status" value="1"/>
</dbReference>
<reference evidence="3 4" key="2">
    <citation type="submission" date="2015-07" db="EMBL/GenBank/DDBJ databases">
        <title>Genome sequence of Levilinea saccharolytica DSM 16555.</title>
        <authorList>
            <person name="Hemp J."/>
            <person name="Ward L.M."/>
            <person name="Pace L.A."/>
            <person name="Fischer W.W."/>
        </authorList>
    </citation>
    <scope>NUCLEOTIDE SEQUENCE [LARGE SCALE GENOMIC DNA]</scope>
    <source>
        <strain evidence="3 4">KIBI-1</strain>
    </source>
</reference>
<evidence type="ECO:0000313" key="4">
    <source>
        <dbReference type="Proteomes" id="UP000050501"/>
    </source>
</evidence>
<accession>A0A0M8JQK0</accession>
<gene>
    <name evidence="3" type="ORF">ADN01_10085</name>
    <name evidence="2" type="ORF">LSAC_03416</name>
</gene>
<keyword evidence="4" id="KW-1185">Reference proteome</keyword>
<dbReference type="EMBL" id="DF967975">
    <property type="protein sequence ID" value="GAP19512.1"/>
    <property type="molecule type" value="Genomic_DNA"/>
</dbReference>
<reference evidence="2" key="1">
    <citation type="journal article" date="2015" name="Genome Announc.">
        <title>Draft Genome Sequences of Anaerolinea thermolimosa IMO-1, Bellilinea caldifistulae GOMI-1, Leptolinea tardivitalis YMTK-2, Levilinea saccharolytica KIBI-1, Longilinea arvoryzae KOME-1, Previously Described as Members of the Class Anaerolineae (Chloroflexi).</title>
        <authorList>
            <person name="Matsuura N."/>
            <person name="Tourlousse M.D."/>
            <person name="Ohashi A."/>
            <person name="Hugenholtz P."/>
            <person name="Sekiguchi Y."/>
        </authorList>
    </citation>
    <scope>NUCLEOTIDE SEQUENCE</scope>
    <source>
        <strain evidence="2">KIBI-1</strain>
    </source>
</reference>
<dbReference type="GO" id="GO:0005975">
    <property type="term" value="P:carbohydrate metabolic process"/>
    <property type="evidence" value="ECO:0007669"/>
    <property type="project" value="InterPro"/>
</dbReference>
<dbReference type="PANTHER" id="PTHR10683">
    <property type="entry name" value="TRANSALDOLASE"/>
    <property type="match status" value="1"/>
</dbReference>
<organism evidence="2">
    <name type="scientific">Levilinea saccharolytica</name>
    <dbReference type="NCBI Taxonomy" id="229921"/>
    <lineage>
        <taxon>Bacteria</taxon>
        <taxon>Bacillati</taxon>
        <taxon>Chloroflexota</taxon>
        <taxon>Anaerolineae</taxon>
        <taxon>Anaerolineales</taxon>
        <taxon>Anaerolineaceae</taxon>
        <taxon>Levilinea</taxon>
    </lineage>
</organism>
<protein>
    <submittedName>
        <fullName evidence="2">Transaldolase</fullName>
    </submittedName>
</protein>
<evidence type="ECO:0000313" key="2">
    <source>
        <dbReference type="EMBL" id="GAP19512.1"/>
    </source>
</evidence>
<dbReference type="STRING" id="229921.ADN01_10085"/>
<proteinExistence type="predicted"/>